<evidence type="ECO:0000313" key="1">
    <source>
        <dbReference type="EMBL" id="KAK2633184.1"/>
    </source>
</evidence>
<proteinExistence type="predicted"/>
<dbReference type="EMBL" id="MU848268">
    <property type="protein sequence ID" value="KAK2633184.1"/>
    <property type="molecule type" value="Genomic_DNA"/>
</dbReference>
<protein>
    <submittedName>
        <fullName evidence="2">Uncharacterized protein</fullName>
    </submittedName>
</protein>
<gene>
    <name evidence="2" type="ORF">EUGRSUZ_L00418</name>
</gene>
<evidence type="ECO:0000313" key="2">
    <source>
        <dbReference type="EMBL" id="KCW45776.1"/>
    </source>
</evidence>
<dbReference type="Proteomes" id="UP000030711">
    <property type="component" value="Unassembled WGS sequence"/>
</dbReference>
<name>A0A058ZWN5_EUCGR</name>
<reference evidence="1" key="2">
    <citation type="journal article" date="2014" name="Nature">
        <title>The genome of Eucalyptus grandis.</title>
        <authorList>
            <person name="Myburg A.A."/>
            <person name="Grattapaglia D."/>
            <person name="Tuskan G.A."/>
            <person name="Hellsten U."/>
            <person name="Hayes R.D."/>
            <person name="Grimwood J."/>
            <person name="Jenkins J."/>
            <person name="Lindquist E."/>
            <person name="Tice H."/>
            <person name="Bauer D."/>
            <person name="Goodstein D.M."/>
            <person name="Dubchak I."/>
            <person name="Poliakov A."/>
            <person name="Mizrachi E."/>
            <person name="Kullan A.R."/>
            <person name="Hussey S.G."/>
            <person name="Pinard D."/>
            <person name="van der Merwe K."/>
            <person name="Singh P."/>
            <person name="van Jaarsveld I."/>
            <person name="Silva-Junior O.B."/>
            <person name="Togawa R.C."/>
            <person name="Pappas M.R."/>
            <person name="Faria D.A."/>
            <person name="Sansaloni C.P."/>
            <person name="Petroli C.D."/>
            <person name="Yang X."/>
            <person name="Ranjan P."/>
            <person name="Tschaplinski T.J."/>
            <person name="Ye C.Y."/>
            <person name="Li T."/>
            <person name="Sterck L."/>
            <person name="Vanneste K."/>
            <person name="Murat F."/>
            <person name="Soler M."/>
            <person name="Clemente H.S."/>
            <person name="Saidi N."/>
            <person name="Cassan-Wang H."/>
            <person name="Dunand C."/>
            <person name="Hefer C.A."/>
            <person name="Bornberg-Bauer E."/>
            <person name="Kersting A.R."/>
            <person name="Vining K."/>
            <person name="Amarasinghe V."/>
            <person name="Ranik M."/>
            <person name="Naithani S."/>
            <person name="Elser J."/>
            <person name="Boyd A.E."/>
            <person name="Liston A."/>
            <person name="Spatafora J.W."/>
            <person name="Dharmwardhana P."/>
            <person name="Raja R."/>
            <person name="Sullivan C."/>
            <person name="Romanel E."/>
            <person name="Alves-Ferreira M."/>
            <person name="Kulheim C."/>
            <person name="Foley W."/>
            <person name="Carocha V."/>
            <person name="Paiva J."/>
            <person name="Kudrna D."/>
            <person name="Brommonschenkel S.H."/>
            <person name="Pasquali G."/>
            <person name="Byrne M."/>
            <person name="Rigault P."/>
            <person name="Tibbits J."/>
            <person name="Spokevicius A."/>
            <person name="Jones R.C."/>
            <person name="Steane D.A."/>
            <person name="Vaillancourt R.E."/>
            <person name="Potts B.M."/>
            <person name="Joubert F."/>
            <person name="Barry K."/>
            <person name="Pappas G.J."/>
            <person name="Strauss S.H."/>
            <person name="Jaiswal P."/>
            <person name="Grima-Pettenati J."/>
            <person name="Salse J."/>
            <person name="Van de Peer Y."/>
            <person name="Rokhsar D.S."/>
            <person name="Schmutz J."/>
        </authorList>
    </citation>
    <scope>NUCLEOTIDE SEQUENCE</scope>
    <source>
        <tissue evidence="1">Leaf extractions</tissue>
    </source>
</reference>
<dbReference type="EMBL" id="KK198778">
    <property type="protein sequence ID" value="KCW45776.1"/>
    <property type="molecule type" value="Genomic_DNA"/>
</dbReference>
<reference evidence="1" key="4">
    <citation type="submission" date="2023-07" db="EMBL/GenBank/DDBJ databases">
        <authorList>
            <person name="Myburg A.A."/>
            <person name="Grattapaglia D."/>
            <person name="Tuskan G.A."/>
            <person name="Hellsten U."/>
            <person name="Hayes R.D."/>
            <person name="Grimwood J."/>
            <person name="Jenkins J."/>
            <person name="Lindquist E."/>
            <person name="Tice H."/>
            <person name="Bauer D."/>
            <person name="Goodstein D.M."/>
            <person name="Dubchak I."/>
            <person name="Poliakov A."/>
            <person name="Mizrachi E."/>
            <person name="Kullan A.R."/>
            <person name="Hussey S.G."/>
            <person name="Pinard D."/>
            <person name="Van D.M."/>
            <person name="Singh P."/>
            <person name="Van J.I."/>
            <person name="Silva-Junior O.B."/>
            <person name="Togawa R.C."/>
            <person name="Pappas M.R."/>
            <person name="Faria D.A."/>
            <person name="Sansaloni C.P."/>
            <person name="Petroli C.D."/>
            <person name="Yang X."/>
            <person name="Ranjan P."/>
            <person name="Tschaplinski T.J."/>
            <person name="Ye C.Y."/>
            <person name="Li T."/>
            <person name="Sterck L."/>
            <person name="Vanneste K."/>
            <person name="Murat F."/>
            <person name="Soler M."/>
            <person name="Clemente H.S."/>
            <person name="Saidi N."/>
            <person name="Cassan-Wang H."/>
            <person name="Dunand C."/>
            <person name="Hefer C.A."/>
            <person name="Bornberg-Bauer E."/>
            <person name="Kersting A.R."/>
            <person name="Vining K."/>
            <person name="Amarasinghe V."/>
            <person name="Ranik M."/>
            <person name="Naithani S."/>
            <person name="Elser J."/>
            <person name="Boyd A.E."/>
            <person name="Liston A."/>
            <person name="Spatafora J.W."/>
            <person name="Dharmwardhana P."/>
            <person name="Raja R."/>
            <person name="Sullivan C."/>
            <person name="Romanel E."/>
            <person name="Alves-Ferreira M."/>
            <person name="Kulheim C."/>
            <person name="Foley W."/>
            <person name="Carocha V."/>
            <person name="Paiva J."/>
            <person name="Kudrna D."/>
            <person name="Brommonschenkel S.H."/>
            <person name="Pasquali G."/>
            <person name="Byrne M."/>
            <person name="Rigault P."/>
            <person name="Tibbits J."/>
            <person name="Spokevicius A."/>
            <person name="Jones R.C."/>
            <person name="Steane D.A."/>
            <person name="Vaillancourt R.E."/>
            <person name="Potts B.M."/>
            <person name="Joubert F."/>
            <person name="Barry K."/>
            <person name="Pappas G.J."/>
            <person name="Strauss S.H."/>
            <person name="Jaiswal P."/>
            <person name="Grima-Pettenati J."/>
            <person name="Salse J."/>
            <person name="Van D.P."/>
            <person name="Rokhsar D.S."/>
            <person name="Schmutz J."/>
        </authorList>
    </citation>
    <scope>NUCLEOTIDE SEQUENCE</scope>
    <source>
        <tissue evidence="1">Leaf extractions</tissue>
    </source>
</reference>
<sequence length="76" mass="8093">MEFGQASLAGSSSINEAELKKKNGRIRGTQVGCGVIKEDGISHKSFLADHRKNAGACLLALQVKICPVVPIFLVIK</sequence>
<reference evidence="1" key="3">
    <citation type="submission" date="2023-04" db="EMBL/GenBank/DDBJ databases">
        <title>WGS assembly of Eucalyptus grandis.</title>
        <authorList>
            <person name="Myburg A."/>
            <person name="Grattapaglia D."/>
            <person name="Tuskan G."/>
            <person name="Hellsten U."/>
            <person name="Hayes R."/>
            <person name="Grimwood J."/>
            <person name="Jenkins J."/>
            <person name="Lindquist E."/>
            <person name="Tice H."/>
            <person name="Bauer D."/>
            <person name="Goodstein D."/>
            <person name="Dubchak I."/>
            <person name="Poliakov A."/>
            <person name="Mizrachi E."/>
            <person name="Kullan A."/>
            <person name="Hussey S."/>
            <person name="Pinard D."/>
            <person name="Van D."/>
            <person name="Singh P."/>
            <person name="Van J."/>
            <person name="Silva-Junior O."/>
            <person name="Togawa R."/>
            <person name="Pappas M."/>
            <person name="Faria D."/>
            <person name="Sansaloni C."/>
            <person name="Petroli C."/>
            <person name="Yang X."/>
            <person name="Ranjan P."/>
            <person name="Tschaplinski T."/>
            <person name="Ye C."/>
            <person name="Li T."/>
            <person name="Sterck L."/>
            <person name="Vanneste K."/>
            <person name="Murat F."/>
            <person name="Soler M."/>
            <person name="Clemente H."/>
            <person name="Saidi N."/>
            <person name="Cassan-Wang H."/>
            <person name="Dunand C."/>
            <person name="Hefer C."/>
            <person name="Bornberg-Bauer E."/>
            <person name="Kersting A."/>
            <person name="Vining K."/>
            <person name="Amarasinghe V."/>
            <person name="Ranik M."/>
            <person name="Naithani S."/>
            <person name="Elser J."/>
            <person name="Boyd A."/>
            <person name="Liston A."/>
            <person name="Spatafora J."/>
            <person name="Dharmwardhana P."/>
            <person name="Raja R."/>
            <person name="Sullivan C."/>
            <person name="Romanel E."/>
            <person name="Alves-Ferreira M."/>
            <person name="Kulheim C."/>
            <person name="Foley W."/>
            <person name="Carocha V."/>
            <person name="Paiva J."/>
            <person name="Kudrna D."/>
            <person name="Brommonschenkel S."/>
            <person name="Pasquali G."/>
            <person name="Byrne M."/>
            <person name="Rigault P."/>
            <person name="Tibbits J."/>
            <person name="Spokevicius A."/>
            <person name="Jones R."/>
            <person name="Steane D."/>
            <person name="Vaillancourt R."/>
            <person name="Potts B."/>
            <person name="Joubert F."/>
            <person name="Barry K."/>
            <person name="Pappas G."/>
            <person name="Strauss S."/>
            <person name="Jaiswal P."/>
            <person name="Grima-Pettenati J."/>
            <person name="Salse J."/>
            <person name="Van D."/>
            <person name="Rokhsar D."/>
            <person name="Schmutz J."/>
        </authorList>
    </citation>
    <scope>NUCLEOTIDE SEQUENCE</scope>
    <source>
        <tissue evidence="1">Leaf extractions</tissue>
    </source>
</reference>
<organism evidence="2">
    <name type="scientific">Eucalyptus grandis</name>
    <name type="common">Flooded gum</name>
    <dbReference type="NCBI Taxonomy" id="71139"/>
    <lineage>
        <taxon>Eukaryota</taxon>
        <taxon>Viridiplantae</taxon>
        <taxon>Streptophyta</taxon>
        <taxon>Embryophyta</taxon>
        <taxon>Tracheophyta</taxon>
        <taxon>Spermatophyta</taxon>
        <taxon>Magnoliopsida</taxon>
        <taxon>eudicotyledons</taxon>
        <taxon>Gunneridae</taxon>
        <taxon>Pentapetalae</taxon>
        <taxon>rosids</taxon>
        <taxon>malvids</taxon>
        <taxon>Myrtales</taxon>
        <taxon>Myrtaceae</taxon>
        <taxon>Myrtoideae</taxon>
        <taxon>Eucalypteae</taxon>
        <taxon>Eucalyptus</taxon>
    </lineage>
</organism>
<accession>A0A058ZWN5</accession>
<dbReference type="InParanoid" id="A0A058ZWN5"/>
<reference evidence="2" key="1">
    <citation type="submission" date="2013-07" db="EMBL/GenBank/DDBJ databases">
        <title>The genome of Eucalyptus grandis.</title>
        <authorList>
            <person name="Schmutz J."/>
            <person name="Hayes R."/>
            <person name="Myburg A."/>
            <person name="Tuskan G."/>
            <person name="Grattapaglia D."/>
            <person name="Rokhsar D.S."/>
        </authorList>
    </citation>
    <scope>NUCLEOTIDE SEQUENCE</scope>
    <source>
        <tissue evidence="2">Leaf extractions</tissue>
    </source>
</reference>
<evidence type="ECO:0000313" key="3">
    <source>
        <dbReference type="Proteomes" id="UP000030711"/>
    </source>
</evidence>
<keyword evidence="3" id="KW-1185">Reference proteome</keyword>
<dbReference type="AlphaFoldDB" id="A0A058ZWN5"/>
<dbReference type="Gramene" id="KCW45776">
    <property type="protein sequence ID" value="KCW45776"/>
    <property type="gene ID" value="EUGRSUZ_L00418"/>
</dbReference>